<keyword evidence="2" id="KW-1185">Reference proteome</keyword>
<evidence type="ECO:0000313" key="2">
    <source>
        <dbReference type="Proteomes" id="UP000325433"/>
    </source>
</evidence>
<gene>
    <name evidence="1" type="ORF">BDV41DRAFT_590270</name>
</gene>
<reference evidence="2" key="1">
    <citation type="submission" date="2019-04" db="EMBL/GenBank/DDBJ databases">
        <title>Friends and foes A comparative genomics studyof 23 Aspergillus species from section Flavi.</title>
        <authorList>
            <consortium name="DOE Joint Genome Institute"/>
            <person name="Kjaerbolling I."/>
            <person name="Vesth T."/>
            <person name="Frisvad J.C."/>
            <person name="Nybo J.L."/>
            <person name="Theobald S."/>
            <person name="Kildgaard S."/>
            <person name="Isbrandt T."/>
            <person name="Kuo A."/>
            <person name="Sato A."/>
            <person name="Lyhne E.K."/>
            <person name="Kogle M.E."/>
            <person name="Wiebenga A."/>
            <person name="Kun R.S."/>
            <person name="Lubbers R.J."/>
            <person name="Makela M.R."/>
            <person name="Barry K."/>
            <person name="Chovatia M."/>
            <person name="Clum A."/>
            <person name="Daum C."/>
            <person name="Haridas S."/>
            <person name="He G."/>
            <person name="LaButti K."/>
            <person name="Lipzen A."/>
            <person name="Mondo S."/>
            <person name="Riley R."/>
            <person name="Salamov A."/>
            <person name="Simmons B.A."/>
            <person name="Magnuson J.K."/>
            <person name="Henrissat B."/>
            <person name="Mortensen U.H."/>
            <person name="Larsen T.O."/>
            <person name="Devries R.P."/>
            <person name="Grigoriev I.V."/>
            <person name="Machida M."/>
            <person name="Baker S.E."/>
            <person name="Andersen M.R."/>
        </authorList>
    </citation>
    <scope>NUCLEOTIDE SEQUENCE [LARGE SCALE GENOMIC DNA]</scope>
    <source>
        <strain evidence="2">CBS 130015</strain>
    </source>
</reference>
<dbReference type="InterPro" id="IPR055530">
    <property type="entry name" value="DUF7104"/>
</dbReference>
<protein>
    <recommendedName>
        <fullName evidence="3">Ankyrin repeat-containing domain protein</fullName>
    </recommendedName>
</protein>
<dbReference type="Proteomes" id="UP000325433">
    <property type="component" value="Unassembled WGS sequence"/>
</dbReference>
<sequence length="727" mass="81893">MGLAHTVRAMFDQGSDPLEPSKGFEWGNALIVAAKNGHFDIKLVRWLMGNINHKNHRKAKLEAIVNLIWDLGLLFDESKRPDKVVDEDEILDTITNVHCGLELMRLLLDRRHEAYIPITDDMIPLLFEKCNEDIHLGPSFFAKLHKLTLGLSNDYCGLDIALMNRATELAVDDWIVALCAHHASSKAMDFMLRTRPEIHVVEETLISAASNPFGADMIRLLFDQQEPGTQINERIILAAAANYKCSEILRFLLDKLDPAAPMTQRMILTAAERIVNDETVEYRSESDKTFKAVIEELSPNTVLTEKVNEALVMKGSAMVRLVLDRQQVGFVVSEKMMEIAAASREHDAVELLQLLMTNGGPEVPITETIVCAAAGNYGNGSSIMEYLFGLQEDSLPISENVLVAATESPQALEMILNKCPEARITDRVFVAAHGNRNAMLMLLSRAQNGLPIEAIMTEIRKYPSDSFQVFMLLVDRHLVDIDEWAVETFASNVWHLEVLLSKKPDVIITERALVRAAENPDSMRLLLNAEKNHELVTEEVMMVAAKSRLYREETMRSILHRVESPPLTANVLKEAMSHQNSGVVELILARRRDLNLKASWEEIWHDVDMSGRKKGDATVVLGEFTDFELTESMLEDYSYDKEQKDDDGDDSFDQLIDALSYYKETIPTTEGLGVIVLERCNNQVAEWFLQCRPDLPITDKLFQAVERNPRADKEALLSLLARKRGSA</sequence>
<evidence type="ECO:0000313" key="1">
    <source>
        <dbReference type="EMBL" id="KAE8310623.1"/>
    </source>
</evidence>
<organism evidence="1 2">
    <name type="scientific">Aspergillus transmontanensis</name>
    <dbReference type="NCBI Taxonomy" id="1034304"/>
    <lineage>
        <taxon>Eukaryota</taxon>
        <taxon>Fungi</taxon>
        <taxon>Dikarya</taxon>
        <taxon>Ascomycota</taxon>
        <taxon>Pezizomycotina</taxon>
        <taxon>Eurotiomycetes</taxon>
        <taxon>Eurotiomycetidae</taxon>
        <taxon>Eurotiales</taxon>
        <taxon>Aspergillaceae</taxon>
        <taxon>Aspergillus</taxon>
        <taxon>Aspergillus subgen. Circumdati</taxon>
    </lineage>
</organism>
<dbReference type="AlphaFoldDB" id="A0A5N6VQ57"/>
<dbReference type="EMBL" id="ML738351">
    <property type="protein sequence ID" value="KAE8310623.1"/>
    <property type="molecule type" value="Genomic_DNA"/>
</dbReference>
<dbReference type="SUPFAM" id="SSF140860">
    <property type="entry name" value="Pseudo ankyrin repeat-like"/>
    <property type="match status" value="1"/>
</dbReference>
<evidence type="ECO:0008006" key="3">
    <source>
        <dbReference type="Google" id="ProtNLM"/>
    </source>
</evidence>
<accession>A0A5N6VQ57</accession>
<dbReference type="Pfam" id="PF23397">
    <property type="entry name" value="DUF7104"/>
    <property type="match status" value="2"/>
</dbReference>
<proteinExistence type="predicted"/>
<name>A0A5N6VQ57_9EURO</name>